<dbReference type="InterPro" id="IPR043136">
    <property type="entry name" value="B30.2/SPRY_sf"/>
</dbReference>
<dbReference type="EMBL" id="JAOAOG010000168">
    <property type="protein sequence ID" value="KAJ6243385.1"/>
    <property type="molecule type" value="Genomic_DNA"/>
</dbReference>
<comment type="caution">
    <text evidence="2">The sequence shown here is derived from an EMBL/GenBank/DDBJ whole genome shotgun (WGS) entry which is preliminary data.</text>
</comment>
<proteinExistence type="predicted"/>
<evidence type="ECO:0000259" key="1">
    <source>
        <dbReference type="Pfam" id="PF00622"/>
    </source>
</evidence>
<name>A0ABQ8YFU0_9EUKA</name>
<reference evidence="2" key="1">
    <citation type="submission" date="2022-08" db="EMBL/GenBank/DDBJ databases">
        <title>Novel sulfate-reducing endosymbionts in the free-living metamonad Anaeramoeba.</title>
        <authorList>
            <person name="Jerlstrom-Hultqvist J."/>
            <person name="Cepicka I."/>
            <person name="Gallot-Lavallee L."/>
            <person name="Salas-Leiva D."/>
            <person name="Curtis B.A."/>
            <person name="Zahonova K."/>
            <person name="Pipaliya S."/>
            <person name="Dacks J."/>
            <person name="Roger A.J."/>
        </authorList>
    </citation>
    <scope>NUCLEOTIDE SEQUENCE</scope>
    <source>
        <strain evidence="2">Schooner1</strain>
    </source>
</reference>
<dbReference type="Gene3D" id="2.60.120.920">
    <property type="match status" value="1"/>
</dbReference>
<organism evidence="2 3">
    <name type="scientific">Anaeramoeba flamelloides</name>
    <dbReference type="NCBI Taxonomy" id="1746091"/>
    <lineage>
        <taxon>Eukaryota</taxon>
        <taxon>Metamonada</taxon>
        <taxon>Anaeramoebidae</taxon>
        <taxon>Anaeramoeba</taxon>
    </lineage>
</organism>
<dbReference type="Pfam" id="PF00622">
    <property type="entry name" value="SPRY"/>
    <property type="match status" value="1"/>
</dbReference>
<dbReference type="Proteomes" id="UP001150062">
    <property type="component" value="Unassembled WGS sequence"/>
</dbReference>
<protein>
    <submittedName>
        <fullName evidence="2">Spry domain-containing socs box protein</fullName>
    </submittedName>
</protein>
<evidence type="ECO:0000313" key="2">
    <source>
        <dbReference type="EMBL" id="KAJ6243385.1"/>
    </source>
</evidence>
<evidence type="ECO:0000313" key="3">
    <source>
        <dbReference type="Proteomes" id="UP001150062"/>
    </source>
</evidence>
<keyword evidence="3" id="KW-1185">Reference proteome</keyword>
<accession>A0ABQ8YFU0</accession>
<sequence length="170" mass="19386">MSSTNWYHSLKQQNRNLRNRLGIKLNTNIEENQQQKNKDKKTKSEKGTKIAITNSSRTVKKELALTLNSEKVSTSVRGVTIFRDITIYFIQEKINAIDLGLFSRNRIYLCVYKQDAEKEPASDTIGIVIDLINKTISSQTNGEDMGIAFKNIPKKISIYARVHLGQLKLL</sequence>
<gene>
    <name evidence="2" type="ORF">M0813_21822</name>
</gene>
<feature type="domain" description="SPRY" evidence="1">
    <location>
        <begin position="118"/>
        <end position="164"/>
    </location>
</feature>
<dbReference type="InterPro" id="IPR003877">
    <property type="entry name" value="SPRY_dom"/>
</dbReference>